<dbReference type="Gene3D" id="2.60.40.420">
    <property type="entry name" value="Cupredoxins - blue copper proteins"/>
    <property type="match status" value="1"/>
</dbReference>
<keyword evidence="2" id="KW-0479">Metal-binding</keyword>
<evidence type="ECO:0000256" key="1">
    <source>
        <dbReference type="ARBA" id="ARBA00004418"/>
    </source>
</evidence>
<dbReference type="InterPro" id="IPR008972">
    <property type="entry name" value="Cupredoxin"/>
</dbReference>
<organism evidence="4">
    <name type="scientific">Castellaniella ginsengisoli</name>
    <dbReference type="NCBI Taxonomy" id="546114"/>
    <lineage>
        <taxon>Bacteria</taxon>
        <taxon>Pseudomonadati</taxon>
        <taxon>Pseudomonadota</taxon>
        <taxon>Betaproteobacteria</taxon>
        <taxon>Burkholderiales</taxon>
        <taxon>Alcaligenaceae</taxon>
        <taxon>Castellaniella</taxon>
    </lineage>
</organism>
<dbReference type="GO" id="GO:0016491">
    <property type="term" value="F:oxidoreductase activity"/>
    <property type="evidence" value="ECO:0007669"/>
    <property type="project" value="InterPro"/>
</dbReference>
<dbReference type="GO" id="GO:0005507">
    <property type="term" value="F:copper ion binding"/>
    <property type="evidence" value="ECO:0007669"/>
    <property type="project" value="InterPro"/>
</dbReference>
<reference evidence="4" key="1">
    <citation type="submission" date="2024-05" db="EMBL/GenBank/DDBJ databases">
        <authorList>
            <person name="Luo Y.-C."/>
            <person name="Nicholds J."/>
            <person name="Mortimer T."/>
            <person name="Maboni G."/>
        </authorList>
    </citation>
    <scope>NUCLEOTIDE SEQUENCE</scope>
    <source>
        <strain evidence="4">151836</strain>
    </source>
</reference>
<protein>
    <submittedName>
        <fullName evidence="4">Multicopper oxidase domain-containing protein</fullName>
    </submittedName>
</protein>
<evidence type="ECO:0000256" key="2">
    <source>
        <dbReference type="ARBA" id="ARBA00022723"/>
    </source>
</evidence>
<evidence type="ECO:0000259" key="3">
    <source>
        <dbReference type="Pfam" id="PF07731"/>
    </source>
</evidence>
<name>A0AB39D1A9_9BURK</name>
<dbReference type="InterPro" id="IPR011706">
    <property type="entry name" value="Cu-oxidase_C"/>
</dbReference>
<gene>
    <name evidence="4" type="ORF">ABRZ04_02450</name>
</gene>
<dbReference type="EMBL" id="CP158254">
    <property type="protein sequence ID" value="XDJ47950.1"/>
    <property type="molecule type" value="Genomic_DNA"/>
</dbReference>
<comment type="subcellular location">
    <subcellularLocation>
        <location evidence="1">Periplasm</location>
    </subcellularLocation>
</comment>
<proteinExistence type="predicted"/>
<accession>A0AB39D1A9</accession>
<dbReference type="PROSITE" id="PS00080">
    <property type="entry name" value="MULTICOPPER_OXIDASE2"/>
    <property type="match status" value="1"/>
</dbReference>
<feature type="domain" description="Plastocyanin-like" evidence="3">
    <location>
        <begin position="1"/>
        <end position="75"/>
    </location>
</feature>
<dbReference type="Pfam" id="PF07731">
    <property type="entry name" value="Cu-oxidase_2"/>
    <property type="match status" value="1"/>
</dbReference>
<dbReference type="AlphaFoldDB" id="A0AB39D1A9"/>
<dbReference type="GO" id="GO:0042597">
    <property type="term" value="C:periplasmic space"/>
    <property type="evidence" value="ECO:0007669"/>
    <property type="project" value="UniProtKB-SubCell"/>
</dbReference>
<dbReference type="SUPFAM" id="SSF49503">
    <property type="entry name" value="Cupredoxins"/>
    <property type="match status" value="1"/>
</dbReference>
<dbReference type="RefSeq" id="WP_343821496.1">
    <property type="nucleotide sequence ID" value="NZ_CP158254.1"/>
</dbReference>
<evidence type="ECO:0000313" key="4">
    <source>
        <dbReference type="EMBL" id="XDJ47950.1"/>
    </source>
</evidence>
<dbReference type="InterPro" id="IPR002355">
    <property type="entry name" value="Cu_oxidase_Cu_BS"/>
</dbReference>
<sequence length="76" mass="8565">MMAHPFHIHGVHFEVLSRNGSAPGIRDQGQRDTVVAQEPVELLVKFTQTAMTSPFMYHCHILEHEDNGMMGQFSVS</sequence>